<dbReference type="KEGG" id="gey:QMQ05_01860"/>
<proteinExistence type="predicted"/>
<reference evidence="1 2" key="1">
    <citation type="submission" date="2023-05" db="EMBL/GenBank/DDBJ databases">
        <title>Glutamicibacter sp. B1, complete genome.</title>
        <authorList>
            <person name="Long Y.H."/>
            <person name="Fang T."/>
            <person name="Li X.Y."/>
        </authorList>
    </citation>
    <scope>NUCLEOTIDE SEQUENCE [LARGE SCALE GENOMIC DNA]</scope>
    <source>
        <strain evidence="1 2">B1</strain>
    </source>
</reference>
<organism evidence="1 2">
    <name type="scientific">Glutamicibacter ectropisis</name>
    <dbReference type="NCBI Taxonomy" id="3046593"/>
    <lineage>
        <taxon>Bacteria</taxon>
        <taxon>Bacillati</taxon>
        <taxon>Actinomycetota</taxon>
        <taxon>Actinomycetes</taxon>
        <taxon>Micrococcales</taxon>
        <taxon>Micrococcaceae</taxon>
        <taxon>Glutamicibacter</taxon>
    </lineage>
</organism>
<dbReference type="RefSeq" id="WP_334121123.1">
    <property type="nucleotide sequence ID" value="NZ_CP125942.1"/>
</dbReference>
<sequence length="52" mass="5536">MNLTSWVSALGTLVGRLSPVAHQLNGAAKIYLEKGQDPEPVTVPGKLQVHTI</sequence>
<dbReference type="AlphaFoldDB" id="A0AAU6WFQ5"/>
<name>A0AAU6WFQ5_9MICC</name>
<protein>
    <submittedName>
        <fullName evidence="1">Uncharacterized protein</fullName>
    </submittedName>
</protein>
<dbReference type="EMBL" id="CP125942">
    <property type="protein sequence ID" value="XAO46319.1"/>
    <property type="molecule type" value="Genomic_DNA"/>
</dbReference>
<accession>A0AAU6WFQ5</accession>
<dbReference type="Proteomes" id="UP001486888">
    <property type="component" value="Chromosome"/>
</dbReference>
<keyword evidence="2" id="KW-1185">Reference proteome</keyword>
<evidence type="ECO:0000313" key="2">
    <source>
        <dbReference type="Proteomes" id="UP001486888"/>
    </source>
</evidence>
<gene>
    <name evidence="1" type="ORF">QMQ05_01860</name>
</gene>
<evidence type="ECO:0000313" key="1">
    <source>
        <dbReference type="EMBL" id="XAO46319.1"/>
    </source>
</evidence>